<dbReference type="InterPro" id="IPR058922">
    <property type="entry name" value="WHD_DRP"/>
</dbReference>
<dbReference type="Gramene" id="QL03p012636:mrna">
    <property type="protein sequence ID" value="QL03p012636:mrna"/>
    <property type="gene ID" value="QL03p012636"/>
</dbReference>
<dbReference type="InterPro" id="IPR056789">
    <property type="entry name" value="LRR_R13L1-DRL21"/>
</dbReference>
<evidence type="ECO:0000259" key="7">
    <source>
        <dbReference type="Pfam" id="PF18052"/>
    </source>
</evidence>
<evidence type="ECO:0000313" key="12">
    <source>
        <dbReference type="EnsemblPlants" id="QL03p012636:mrna"/>
    </source>
</evidence>
<dbReference type="GO" id="GO:0051707">
    <property type="term" value="P:response to other organism"/>
    <property type="evidence" value="ECO:0007669"/>
    <property type="project" value="UniProtKB-ARBA"/>
</dbReference>
<keyword evidence="3" id="KW-0547">Nucleotide-binding</keyword>
<dbReference type="InterPro" id="IPR041118">
    <property type="entry name" value="Rx_N"/>
</dbReference>
<dbReference type="Pfam" id="PF00931">
    <property type="entry name" value="NB-ARC"/>
    <property type="match status" value="1"/>
</dbReference>
<dbReference type="Gene3D" id="3.80.10.10">
    <property type="entry name" value="Ribonuclease Inhibitor"/>
    <property type="match status" value="7"/>
</dbReference>
<feature type="domain" description="Disease resistance protein At4g27190-like leucine-rich repeats" evidence="8">
    <location>
        <begin position="883"/>
        <end position="1012"/>
    </location>
</feature>
<dbReference type="InterPro" id="IPR038005">
    <property type="entry name" value="RX-like_CC"/>
</dbReference>
<feature type="domain" description="Disease resistance N-terminal" evidence="7">
    <location>
        <begin position="11"/>
        <end position="97"/>
    </location>
</feature>
<reference evidence="12" key="2">
    <citation type="submission" date="2021-01" db="UniProtKB">
        <authorList>
            <consortium name="EnsemblPlants"/>
        </authorList>
    </citation>
    <scope>IDENTIFICATION</scope>
</reference>
<dbReference type="EMBL" id="LRBV02000003">
    <property type="status" value="NOT_ANNOTATED_CDS"/>
    <property type="molecule type" value="Genomic_DNA"/>
</dbReference>
<feature type="domain" description="Disease resistance R13L4/SHOC-2-like LRR" evidence="10">
    <location>
        <begin position="1652"/>
        <end position="1739"/>
    </location>
</feature>
<keyword evidence="1" id="KW-0433">Leucine-rich repeat</keyword>
<dbReference type="SUPFAM" id="SSF52058">
    <property type="entry name" value="L domain-like"/>
    <property type="match status" value="5"/>
</dbReference>
<evidence type="ECO:0000256" key="4">
    <source>
        <dbReference type="ARBA" id="ARBA00022821"/>
    </source>
</evidence>
<sequence>MAEAILYGVAQTIIENLGSMVFAEIGSMLGVEDEFEKLKDTVSAVQAVLLDAEEQQVKNRLVKHWLMRLRDAVYDADDLLTEFYTEDMRQRVMGGDQMAKRVRTSLTTFFSSSNQLAFRDTMAKKITSMRERFDAIANDMNKFQFVVHPSETRVVTRVRDQTYSFVCEEEVIGREEDKKAIIDLLLAYDVQENVSFISIVGIGGLGKTTLAQYVYNDEKVKNYFELRMWVCVSDVFDVKTIAEKIIRCADVSKHENLDMEQVQNKLRETLNQKKYLLVLDDVWNEDEERWYNLKRLLIGGSKGSKVVITTRTKLVAEITSTISPYHLKGLSENQSWSLFKQMAFRKVQEMINPNLEAIGRDIVQKCCGVPLAIKAIGRILFFKKTEDEWLYIKNKELTNVTQEENNSGILPILKLSYDHLPSHLKCCFAYCSLFPKDHEISKLSLINLWIAQGFIQSSNEELRMEDVANDYCMDLLWRSFFQEATEDSFGNVISFKMHDLIHDLAQSISRVECTYIDSNIENVEKNVRHLSTASHNVLKKDLSSLFKAKKIRTLILITGPVAFNMYQARDQGEGESSCQKPPLEILFSSLRCLRALSLRRSDIINVPNSIEELTYLKYLDLSRNKIEVLPISITRLLNLQTLNLSYCDKLKELPGNIQNLFNLRNLELEGCDSLTYMPPGLGQLTSLQVLPLFIVNEGLTCGGLPELNKLNSLRGELRIEIKVRVKDATSKAKAANLKGKQHLRKLELIWRGKLGNDVAGVCEDENLMEGLQPHRNLKKLKVEGYQGVRFPSWLPSLTGLVMLEISKSMCQHLSPMYQLPNLRNLSLEYMYGLEYISDREITEEISASSTFFPSLESLKLQNCPNLKGWWRRATVGVATSSQQYQPHVSFPRLLQLEIRGCKNLTCMPLFPNLEKRLRLRECSCNPLQQTMNMKAISSVPSDSNSSPPLSKLKSLSLSWSEDLEFLPEQWLQNLASLEELEIEGCNRLKSLSLSLFMQHLTSLNTLFIIECKEVDLFCDEDTQSVGVSPQITVLENLKIFSCFNLVSLPEGIGNLTALQNLYISNLPCLVSLPEGIGNLTALQNLYIYNFPCLVSLPEGIGNLTALQNLEISDLPCPVSLPEGIGNLTALQNLEISDLPCLVSLPEGIGNLTALQNLKISDLPCLNLGISNLPCLISLPEGIGNLTALQNLFASLPEGLATLLHFFRFALSESNLPCLVSLPEGIGNLTALQNLEISDLPCRYHSPKGLATLLHFGILKFPICPVWYHSPKGLATLLHFRILKFPICPVWYHSPKGLATLLHFRILKFQICPVWYHSPKGLATLLHFRILKFQICPVWYHSPKGLATLLHFGILKFPICPFGYHSPKGLATLLHFRILKFPICPVWYHSPKGLATLLHFRILKFPICPVWYHSPKGLATLLHFRNFKFTICPVWYHSPKDCNLTALQNLEISDLPCPVSLPEGIGNLTALQNLKISNLPCPVSLPEGIGNLTALQNLEISNLPCPVSLPEGIGNLIALQNLEISNLPCLISLPEGIGNLTALQKLEITNLPRLISLPEGIGNLTALQDLRISNLPCLVSLPEGIGNLTALQNLEISDLPCLVSLPEGIGNLTALQNLRIYNLPCLVSLPEGIGNLTALQNLEISICPVWYHSPKGLATLLHFRILNFNLPRLVSLPEGIGNLTALQKLEITNLPRLISLPEGIGNLTALQDLRISNLPCLVSLPEGIGNLTALWNLEISDLPCLVSLPEGIGNLTALWNLDIYNLPCLVSLPEGIGNLTALWNLEIYNLPCLVSLPEGIGNLTALQNLGISNLPCLVSLPEGIGNLTALQKLEITNLPRLISLPEGIGNLTALQDLRISNLPCLVSLPEGIGNLTALQKLEITNLRCLISLPEGIGNLTALQNLGIYNLPCLVSLPEGIGNLTALQNLRIYNLPCLVSLPEGIGNLTALQNLRISNLPCLISLPEGIRSLTSLKRFDVRSCANLTSLPSGMHRLSSLQTLIIRKCPHLKERYQKGIGEIAHVPDFQYYD</sequence>
<dbReference type="FunFam" id="1.10.10.10:FF:000322">
    <property type="entry name" value="Probable disease resistance protein At1g63360"/>
    <property type="match status" value="1"/>
</dbReference>
<feature type="domain" description="Disease resistance R13L4/SHOC-2-like LRR" evidence="10">
    <location>
        <begin position="1044"/>
        <end position="1135"/>
    </location>
</feature>
<evidence type="ECO:0000313" key="13">
    <source>
        <dbReference type="Proteomes" id="UP000594261"/>
    </source>
</evidence>
<dbReference type="InterPro" id="IPR027417">
    <property type="entry name" value="P-loop_NTPase"/>
</dbReference>
<dbReference type="InterPro" id="IPR057135">
    <property type="entry name" value="At4g27190-like_LRR"/>
</dbReference>
<dbReference type="InterPro" id="IPR036388">
    <property type="entry name" value="WH-like_DNA-bd_sf"/>
</dbReference>
<dbReference type="InParanoid" id="A0A7N2L5J1"/>
<dbReference type="InterPro" id="IPR042197">
    <property type="entry name" value="Apaf_helical"/>
</dbReference>
<accession>A0A7N2L5J1</accession>
<dbReference type="GO" id="GO:0043531">
    <property type="term" value="F:ADP binding"/>
    <property type="evidence" value="ECO:0007669"/>
    <property type="project" value="InterPro"/>
</dbReference>
<evidence type="ECO:0000256" key="1">
    <source>
        <dbReference type="ARBA" id="ARBA00022614"/>
    </source>
</evidence>
<feature type="domain" description="Disease resistance protein winged helix" evidence="9">
    <location>
        <begin position="433"/>
        <end position="505"/>
    </location>
</feature>
<dbReference type="FunFam" id="3.40.50.300:FF:001091">
    <property type="entry name" value="Probable disease resistance protein At1g61300"/>
    <property type="match status" value="1"/>
</dbReference>
<evidence type="ECO:0000256" key="2">
    <source>
        <dbReference type="ARBA" id="ARBA00022737"/>
    </source>
</evidence>
<evidence type="ECO:0000259" key="10">
    <source>
        <dbReference type="Pfam" id="PF23598"/>
    </source>
</evidence>
<dbReference type="EnsemblPlants" id="QL03p012636:mrna">
    <property type="protein sequence ID" value="QL03p012636:mrna"/>
    <property type="gene ID" value="QL03p012636"/>
</dbReference>
<dbReference type="Pfam" id="PF25019">
    <property type="entry name" value="LRR_R13L1-DRL21"/>
    <property type="match status" value="1"/>
</dbReference>
<keyword evidence="13" id="KW-1185">Reference proteome</keyword>
<dbReference type="InterPro" id="IPR002182">
    <property type="entry name" value="NB-ARC"/>
</dbReference>
<dbReference type="Pfam" id="PF23247">
    <property type="entry name" value="LRR_RPS2"/>
    <property type="match status" value="1"/>
</dbReference>
<dbReference type="PROSITE" id="PS51450">
    <property type="entry name" value="LRR"/>
    <property type="match status" value="1"/>
</dbReference>
<dbReference type="CDD" id="cd14798">
    <property type="entry name" value="RX-CC_like"/>
    <property type="match status" value="1"/>
</dbReference>
<proteinExistence type="predicted"/>
<evidence type="ECO:0000256" key="3">
    <source>
        <dbReference type="ARBA" id="ARBA00022741"/>
    </source>
</evidence>
<keyword evidence="5" id="KW-0067">ATP-binding</keyword>
<evidence type="ECO:0000259" key="8">
    <source>
        <dbReference type="Pfam" id="PF23247"/>
    </source>
</evidence>
<feature type="domain" description="R13L1/DRL21-like LRR repeat region" evidence="11">
    <location>
        <begin position="705"/>
        <end position="830"/>
    </location>
</feature>
<dbReference type="Gene3D" id="1.20.5.4130">
    <property type="match status" value="1"/>
</dbReference>
<dbReference type="Proteomes" id="UP000594261">
    <property type="component" value="Chromosome 3"/>
</dbReference>
<dbReference type="Pfam" id="PF18052">
    <property type="entry name" value="Rx_N"/>
    <property type="match status" value="1"/>
</dbReference>
<dbReference type="PANTHER" id="PTHR36766">
    <property type="entry name" value="PLANT BROAD-SPECTRUM MILDEW RESISTANCE PROTEIN RPW8"/>
    <property type="match status" value="1"/>
</dbReference>
<dbReference type="Gene3D" id="3.40.50.300">
    <property type="entry name" value="P-loop containing nucleotide triphosphate hydrolases"/>
    <property type="match status" value="1"/>
</dbReference>
<dbReference type="Pfam" id="PF23598">
    <property type="entry name" value="LRR_14"/>
    <property type="match status" value="2"/>
</dbReference>
<dbReference type="OMA" id="ICPVWYH"/>
<evidence type="ECO:0000259" key="11">
    <source>
        <dbReference type="Pfam" id="PF25019"/>
    </source>
</evidence>
<evidence type="ECO:0000259" key="9">
    <source>
        <dbReference type="Pfam" id="PF23559"/>
    </source>
</evidence>
<name>A0A7N2L5J1_QUELO</name>
<feature type="domain" description="NB-ARC" evidence="6">
    <location>
        <begin position="175"/>
        <end position="346"/>
    </location>
</feature>
<dbReference type="Gene3D" id="1.10.10.10">
    <property type="entry name" value="Winged helix-like DNA-binding domain superfamily/Winged helix DNA-binding domain"/>
    <property type="match status" value="1"/>
</dbReference>
<protein>
    <submittedName>
        <fullName evidence="12">Uncharacterized protein</fullName>
    </submittedName>
</protein>
<dbReference type="Gene3D" id="1.10.8.430">
    <property type="entry name" value="Helical domain of apoptotic protease-activating factors"/>
    <property type="match status" value="1"/>
</dbReference>
<dbReference type="PANTHER" id="PTHR36766:SF38">
    <property type="entry name" value="DISEASE RESISTANCE PROTEIN RGA3"/>
    <property type="match status" value="1"/>
</dbReference>
<dbReference type="GO" id="GO:0006952">
    <property type="term" value="P:defense response"/>
    <property type="evidence" value="ECO:0007669"/>
    <property type="project" value="UniProtKB-KW"/>
</dbReference>
<organism evidence="12 13">
    <name type="scientific">Quercus lobata</name>
    <name type="common">Valley oak</name>
    <dbReference type="NCBI Taxonomy" id="97700"/>
    <lineage>
        <taxon>Eukaryota</taxon>
        <taxon>Viridiplantae</taxon>
        <taxon>Streptophyta</taxon>
        <taxon>Embryophyta</taxon>
        <taxon>Tracheophyta</taxon>
        <taxon>Spermatophyta</taxon>
        <taxon>Magnoliopsida</taxon>
        <taxon>eudicotyledons</taxon>
        <taxon>Gunneridae</taxon>
        <taxon>Pentapetalae</taxon>
        <taxon>rosids</taxon>
        <taxon>fabids</taxon>
        <taxon>Fagales</taxon>
        <taxon>Fagaceae</taxon>
        <taxon>Quercus</taxon>
    </lineage>
</organism>
<keyword evidence="2" id="KW-0677">Repeat</keyword>
<dbReference type="PRINTS" id="PR00364">
    <property type="entry name" value="DISEASERSIST"/>
</dbReference>
<dbReference type="Pfam" id="PF23559">
    <property type="entry name" value="WHD_DRP"/>
    <property type="match status" value="1"/>
</dbReference>
<evidence type="ECO:0000259" key="6">
    <source>
        <dbReference type="Pfam" id="PF00931"/>
    </source>
</evidence>
<dbReference type="InterPro" id="IPR055414">
    <property type="entry name" value="LRR_R13L4/SHOC2-like"/>
</dbReference>
<dbReference type="InterPro" id="IPR001611">
    <property type="entry name" value="Leu-rich_rpt"/>
</dbReference>
<dbReference type="InterPro" id="IPR032675">
    <property type="entry name" value="LRR_dom_sf"/>
</dbReference>
<keyword evidence="4" id="KW-0611">Plant defense</keyword>
<evidence type="ECO:0000256" key="5">
    <source>
        <dbReference type="ARBA" id="ARBA00022840"/>
    </source>
</evidence>
<reference evidence="12 13" key="1">
    <citation type="journal article" date="2016" name="G3 (Bethesda)">
        <title>First Draft Assembly and Annotation of the Genome of a California Endemic Oak Quercus lobata Nee (Fagaceae).</title>
        <authorList>
            <person name="Sork V.L."/>
            <person name="Fitz-Gibbon S.T."/>
            <person name="Puiu D."/>
            <person name="Crepeau M."/>
            <person name="Gugger P.F."/>
            <person name="Sherman R."/>
            <person name="Stevens K."/>
            <person name="Langley C.H."/>
            <person name="Pellegrini M."/>
            <person name="Salzberg S.L."/>
        </authorList>
    </citation>
    <scope>NUCLEOTIDE SEQUENCE [LARGE SCALE GENOMIC DNA]</scope>
    <source>
        <strain evidence="12 13">cv. SW786</strain>
    </source>
</reference>
<dbReference type="GO" id="GO:0005524">
    <property type="term" value="F:ATP binding"/>
    <property type="evidence" value="ECO:0007669"/>
    <property type="project" value="UniProtKB-KW"/>
</dbReference>
<dbReference type="SUPFAM" id="SSF52540">
    <property type="entry name" value="P-loop containing nucleoside triphosphate hydrolases"/>
    <property type="match status" value="1"/>
</dbReference>